<gene>
    <name evidence="1" type="ORF">KC01_LOCUS11228</name>
</gene>
<keyword evidence="2" id="KW-1185">Reference proteome</keyword>
<reference evidence="1 2" key="1">
    <citation type="submission" date="2024-04" db="EMBL/GenBank/DDBJ databases">
        <authorList>
            <person name="Waldvogel A.-M."/>
            <person name="Schoenle A."/>
        </authorList>
    </citation>
    <scope>NUCLEOTIDE SEQUENCE [LARGE SCALE GENOMIC DNA]</scope>
</reference>
<dbReference type="AlphaFoldDB" id="A0AAV2JS65"/>
<name>A0AAV2JS65_KNICA</name>
<evidence type="ECO:0000313" key="1">
    <source>
        <dbReference type="EMBL" id="CAL1580379.1"/>
    </source>
</evidence>
<sequence length="73" mass="8064">MVVAVPLLNVVDQTTELTGERSTTAHRGRYASTTGKRFSPTLCCFGLSFGNILGSKTREEDLHIEHYCHHACV</sequence>
<protein>
    <submittedName>
        <fullName evidence="1">Uncharacterized protein</fullName>
    </submittedName>
</protein>
<evidence type="ECO:0000313" key="2">
    <source>
        <dbReference type="Proteomes" id="UP001497482"/>
    </source>
</evidence>
<accession>A0AAV2JS65</accession>
<dbReference type="Proteomes" id="UP001497482">
    <property type="component" value="Chromosome 14"/>
</dbReference>
<dbReference type="EMBL" id="OZ035836">
    <property type="protein sequence ID" value="CAL1580379.1"/>
    <property type="molecule type" value="Genomic_DNA"/>
</dbReference>
<proteinExistence type="predicted"/>
<organism evidence="1 2">
    <name type="scientific">Knipowitschia caucasica</name>
    <name type="common">Caucasian dwarf goby</name>
    <name type="synonym">Pomatoschistus caucasicus</name>
    <dbReference type="NCBI Taxonomy" id="637954"/>
    <lineage>
        <taxon>Eukaryota</taxon>
        <taxon>Metazoa</taxon>
        <taxon>Chordata</taxon>
        <taxon>Craniata</taxon>
        <taxon>Vertebrata</taxon>
        <taxon>Euteleostomi</taxon>
        <taxon>Actinopterygii</taxon>
        <taxon>Neopterygii</taxon>
        <taxon>Teleostei</taxon>
        <taxon>Neoteleostei</taxon>
        <taxon>Acanthomorphata</taxon>
        <taxon>Gobiaria</taxon>
        <taxon>Gobiiformes</taxon>
        <taxon>Gobioidei</taxon>
        <taxon>Gobiidae</taxon>
        <taxon>Gobiinae</taxon>
        <taxon>Knipowitschia</taxon>
    </lineage>
</organism>